<dbReference type="AlphaFoldDB" id="A0A5E5P180"/>
<keyword evidence="1" id="KW-0472">Membrane</keyword>
<organism evidence="2 3">
    <name type="scientific">Pandoraea apista</name>
    <dbReference type="NCBI Taxonomy" id="93218"/>
    <lineage>
        <taxon>Bacteria</taxon>
        <taxon>Pseudomonadati</taxon>
        <taxon>Pseudomonadota</taxon>
        <taxon>Betaproteobacteria</taxon>
        <taxon>Burkholderiales</taxon>
        <taxon>Burkholderiaceae</taxon>
        <taxon>Pandoraea</taxon>
    </lineage>
</organism>
<protein>
    <submittedName>
        <fullName evidence="2">Uncharacterized protein</fullName>
    </submittedName>
</protein>
<reference evidence="2 3" key="1">
    <citation type="submission" date="2019-08" db="EMBL/GenBank/DDBJ databases">
        <authorList>
            <person name="Peeters C."/>
        </authorList>
    </citation>
    <scope>NUCLEOTIDE SEQUENCE [LARGE SCALE GENOMIC DNA]</scope>
    <source>
        <strain evidence="2 3">LMG 18089</strain>
    </source>
</reference>
<name>A0A5E5P180_9BURK</name>
<accession>A0A5E5P180</accession>
<feature type="transmembrane region" description="Helical" evidence="1">
    <location>
        <begin position="15"/>
        <end position="39"/>
    </location>
</feature>
<dbReference type="OrthoDB" id="9134066at2"/>
<dbReference type="EMBL" id="CABPSX010000002">
    <property type="protein sequence ID" value="VVG70328.1"/>
    <property type="molecule type" value="Genomic_DNA"/>
</dbReference>
<keyword evidence="1" id="KW-0812">Transmembrane</keyword>
<keyword evidence="1" id="KW-1133">Transmembrane helix</keyword>
<evidence type="ECO:0000313" key="3">
    <source>
        <dbReference type="Proteomes" id="UP000364291"/>
    </source>
</evidence>
<proteinExistence type="predicted"/>
<gene>
    <name evidence="2" type="ORF">PAP18089_01288</name>
</gene>
<evidence type="ECO:0000313" key="2">
    <source>
        <dbReference type="EMBL" id="VVG70328.1"/>
    </source>
</evidence>
<dbReference type="Proteomes" id="UP000364291">
    <property type="component" value="Unassembled WGS sequence"/>
</dbReference>
<evidence type="ECO:0000256" key="1">
    <source>
        <dbReference type="SAM" id="Phobius"/>
    </source>
</evidence>
<sequence length="96" mass="10368">MHTLTNPVIDMLDVLFVQAGIPLLIVAGVIGAAYLGLVLGTRRNASRPLPPELDQEAQPSYLIRPARPTYTQAEAGQRLRATIASFNAARQARSTD</sequence>
<dbReference type="RefSeq" id="WP_071068842.1">
    <property type="nucleotide sequence ID" value="NZ_CABPSX010000002.1"/>
</dbReference>